<evidence type="ECO:0000256" key="7">
    <source>
        <dbReference type="ARBA" id="ARBA00037794"/>
    </source>
</evidence>
<reference evidence="10" key="2">
    <citation type="submission" date="2025-09" db="UniProtKB">
        <authorList>
            <consortium name="Ensembl"/>
        </authorList>
    </citation>
    <scope>IDENTIFICATION</scope>
</reference>
<evidence type="ECO:0000313" key="10">
    <source>
        <dbReference type="Ensembl" id="ENSCGRP00001005167.1"/>
    </source>
</evidence>
<dbReference type="GO" id="GO:0002178">
    <property type="term" value="C:palmitoyltransferase complex"/>
    <property type="evidence" value="ECO:0007669"/>
    <property type="project" value="TreeGrafter"/>
</dbReference>
<evidence type="ECO:0000256" key="5">
    <source>
        <dbReference type="ARBA" id="ARBA00023288"/>
    </source>
</evidence>
<feature type="domain" description="Golgin subfamily A member 7/ERF4" evidence="9">
    <location>
        <begin position="36"/>
        <end position="105"/>
    </location>
</feature>
<accession>A0A8C2LNN3</accession>
<evidence type="ECO:0000256" key="3">
    <source>
        <dbReference type="ARBA" id="ARBA00023136"/>
    </source>
</evidence>
<evidence type="ECO:0000256" key="4">
    <source>
        <dbReference type="ARBA" id="ARBA00023139"/>
    </source>
</evidence>
<keyword evidence="5" id="KW-0449">Lipoprotein</keyword>
<dbReference type="Ensembl" id="ENSCGRT00001007895.1">
    <property type="protein sequence ID" value="ENSCGRP00001005167.1"/>
    <property type="gene ID" value="ENSCGRG00001006736.1"/>
</dbReference>
<dbReference type="GO" id="GO:0005795">
    <property type="term" value="C:Golgi stack"/>
    <property type="evidence" value="ECO:0007669"/>
    <property type="project" value="TreeGrafter"/>
</dbReference>
<comment type="function">
    <text evidence="6">May be involved in protein transport from Golgi to cell surface. The ZDHHC9-GOLGA7 complex is a palmitoyltransferase specific for HRAS and NRAS.</text>
</comment>
<dbReference type="InterPro" id="IPR051371">
    <property type="entry name" value="Ras_palmitoyltransferase"/>
</dbReference>
<evidence type="ECO:0000256" key="2">
    <source>
        <dbReference type="ARBA" id="ARBA00023034"/>
    </source>
</evidence>
<dbReference type="OMA" id="LECCLAC"/>
<keyword evidence="2" id="KW-0333">Golgi apparatus</keyword>
<dbReference type="PANTHER" id="PTHR13254">
    <property type="entry name" value="GOLGI AUTOANTIGEN, GOLGIN SUBFAMILY A, 7"/>
    <property type="match status" value="1"/>
</dbReference>
<keyword evidence="3" id="KW-0472">Membrane</keyword>
<evidence type="ECO:0000259" key="9">
    <source>
        <dbReference type="Pfam" id="PF10256"/>
    </source>
</evidence>
<evidence type="ECO:0000256" key="1">
    <source>
        <dbReference type="ARBA" id="ARBA00007732"/>
    </source>
</evidence>
<comment type="subcellular location">
    <subcellularLocation>
        <location evidence="7">Golgi apparatus membrane</location>
        <topology evidence="7">Lipid-anchor</topology>
    </subcellularLocation>
</comment>
<dbReference type="PANTHER" id="PTHR13254:SF1">
    <property type="entry name" value="GOLGIN SUBFAMILY A MEMBER 7"/>
    <property type="match status" value="1"/>
</dbReference>
<comment type="similarity">
    <text evidence="1">Belongs to the ERF4 family.</text>
</comment>
<dbReference type="GO" id="GO:0006612">
    <property type="term" value="P:protein targeting to membrane"/>
    <property type="evidence" value="ECO:0007669"/>
    <property type="project" value="TreeGrafter"/>
</dbReference>
<dbReference type="GO" id="GO:0000139">
    <property type="term" value="C:Golgi membrane"/>
    <property type="evidence" value="ECO:0007669"/>
    <property type="project" value="UniProtKB-SubCell"/>
</dbReference>
<evidence type="ECO:0000256" key="8">
    <source>
        <dbReference type="ARBA" id="ARBA00040740"/>
    </source>
</evidence>
<organism evidence="10 11">
    <name type="scientific">Cricetulus griseus</name>
    <name type="common">Chinese hamster</name>
    <name type="synonym">Cricetulus barabensis griseus</name>
    <dbReference type="NCBI Taxonomy" id="10029"/>
    <lineage>
        <taxon>Eukaryota</taxon>
        <taxon>Metazoa</taxon>
        <taxon>Chordata</taxon>
        <taxon>Craniata</taxon>
        <taxon>Vertebrata</taxon>
        <taxon>Euteleostomi</taxon>
        <taxon>Mammalia</taxon>
        <taxon>Eutheria</taxon>
        <taxon>Euarchontoglires</taxon>
        <taxon>Glires</taxon>
        <taxon>Rodentia</taxon>
        <taxon>Myomorpha</taxon>
        <taxon>Muroidea</taxon>
        <taxon>Cricetidae</taxon>
        <taxon>Cricetinae</taxon>
        <taxon>Cricetulus</taxon>
    </lineage>
</organism>
<reference evidence="10" key="1">
    <citation type="submission" date="2025-08" db="UniProtKB">
        <authorList>
            <consortium name="Ensembl"/>
        </authorList>
    </citation>
    <scope>IDENTIFICATION</scope>
</reference>
<dbReference type="Proteomes" id="UP000694386">
    <property type="component" value="Unplaced"/>
</dbReference>
<sequence length="118" mass="13536">MRSQQALVSGKVFIHSSTRCQFQTKFPADLENRIDIDTEKLGGKSYLECCLACLTAYTIFLCMETHYEKVLKKVFKYIQEQNEKIYAPQGLFLADPIERGLQVIETTIYENRGVSSGR</sequence>
<name>A0A8C2LNN3_CRIGR</name>
<protein>
    <recommendedName>
        <fullName evidence="8">Golgin subfamily A member 7</fullName>
    </recommendedName>
</protein>
<dbReference type="AlphaFoldDB" id="A0A8C2LNN3"/>
<dbReference type="InterPro" id="IPR019383">
    <property type="entry name" value="Golgin_A_7/ERF4"/>
</dbReference>
<evidence type="ECO:0000313" key="11">
    <source>
        <dbReference type="Proteomes" id="UP000694386"/>
    </source>
</evidence>
<dbReference type="Pfam" id="PF10256">
    <property type="entry name" value="Erf4"/>
    <property type="match status" value="1"/>
</dbReference>
<dbReference type="GO" id="GO:0043001">
    <property type="term" value="P:Golgi to plasma membrane protein transport"/>
    <property type="evidence" value="ECO:0007669"/>
    <property type="project" value="TreeGrafter"/>
</dbReference>
<proteinExistence type="inferred from homology"/>
<keyword evidence="4" id="KW-0564">Palmitate</keyword>
<evidence type="ECO:0000256" key="6">
    <source>
        <dbReference type="ARBA" id="ARBA00037666"/>
    </source>
</evidence>